<name>A0A1G5LL57_9BACL</name>
<dbReference type="EMBL" id="FMVM01000029">
    <property type="protein sequence ID" value="SCZ13546.1"/>
    <property type="molecule type" value="Genomic_DNA"/>
</dbReference>
<organism evidence="1 2">
    <name type="scientific">Paenibacillus polysaccharolyticus</name>
    <dbReference type="NCBI Taxonomy" id="582692"/>
    <lineage>
        <taxon>Bacteria</taxon>
        <taxon>Bacillati</taxon>
        <taxon>Bacillota</taxon>
        <taxon>Bacilli</taxon>
        <taxon>Bacillales</taxon>
        <taxon>Paenibacillaceae</taxon>
        <taxon>Paenibacillus</taxon>
    </lineage>
</organism>
<evidence type="ECO:0000313" key="1">
    <source>
        <dbReference type="EMBL" id="SCZ13546.1"/>
    </source>
</evidence>
<dbReference type="RefSeq" id="WP_090924844.1">
    <property type="nucleotide sequence ID" value="NZ_FMVM01000029.1"/>
</dbReference>
<sequence>MKTYAELNSLLVDDYLDLLNIAKQLGDEEWKDAILQALKEEVDANHHVDSTEVRQDLWNQFEDINEQMHELLLQLKQAEHPEEKEQIIELIWGLKIDRHAITRKLETMSRASAGAHKG</sequence>
<evidence type="ECO:0000313" key="2">
    <source>
        <dbReference type="Proteomes" id="UP000198538"/>
    </source>
</evidence>
<proteinExistence type="predicted"/>
<protein>
    <submittedName>
        <fullName evidence="1">Uncharacterized protein</fullName>
    </submittedName>
</protein>
<keyword evidence="2" id="KW-1185">Reference proteome</keyword>
<dbReference type="AlphaFoldDB" id="A0A1G5LL57"/>
<reference evidence="2" key="1">
    <citation type="submission" date="2016-10" db="EMBL/GenBank/DDBJ databases">
        <authorList>
            <person name="Varghese N."/>
            <person name="Submissions S."/>
        </authorList>
    </citation>
    <scope>NUCLEOTIDE SEQUENCE [LARGE SCALE GENOMIC DNA]</scope>
    <source>
        <strain evidence="2">BL9</strain>
    </source>
</reference>
<dbReference type="Proteomes" id="UP000198538">
    <property type="component" value="Unassembled WGS sequence"/>
</dbReference>
<accession>A0A1G5LL57</accession>
<dbReference type="STRING" id="582692.SAMN05720606_12939"/>
<gene>
    <name evidence="1" type="ORF">SAMN05720606_12939</name>
</gene>